<feature type="domain" description="CheW-like" evidence="5">
    <location>
        <begin position="200"/>
        <end position="346"/>
    </location>
</feature>
<dbReference type="InterPro" id="IPR039315">
    <property type="entry name" value="CheW"/>
</dbReference>
<organism evidence="6 7">
    <name type="scientific">Novosphingobium olei</name>
    <dbReference type="NCBI Taxonomy" id="2728851"/>
    <lineage>
        <taxon>Bacteria</taxon>
        <taxon>Pseudomonadati</taxon>
        <taxon>Pseudomonadota</taxon>
        <taxon>Alphaproteobacteria</taxon>
        <taxon>Sphingomonadales</taxon>
        <taxon>Sphingomonadaceae</taxon>
        <taxon>Novosphingobium</taxon>
    </lineage>
</organism>
<dbReference type="PANTHER" id="PTHR22617:SF45">
    <property type="entry name" value="CHEMOTAXIS PROTEIN CHEW"/>
    <property type="match status" value="1"/>
</dbReference>
<protein>
    <recommendedName>
        <fullName evidence="2">Chemotaxis protein CheW</fullName>
    </recommendedName>
</protein>
<dbReference type="InterPro" id="IPR002545">
    <property type="entry name" value="CheW-lke_dom"/>
</dbReference>
<feature type="domain" description="CheW-like" evidence="5">
    <location>
        <begin position="379"/>
        <end position="521"/>
    </location>
</feature>
<evidence type="ECO:0000256" key="4">
    <source>
        <dbReference type="SAM" id="MobiDB-lite"/>
    </source>
</evidence>
<evidence type="ECO:0000313" key="6">
    <source>
        <dbReference type="EMBL" id="NML93531.1"/>
    </source>
</evidence>
<name>A0A7Y0G8W4_9SPHN</name>
<dbReference type="AlphaFoldDB" id="A0A7Y0G8W4"/>
<evidence type="ECO:0000256" key="3">
    <source>
        <dbReference type="ARBA" id="ARBA00022490"/>
    </source>
</evidence>
<dbReference type="PROSITE" id="PS50851">
    <property type="entry name" value="CHEW"/>
    <property type="match status" value="3"/>
</dbReference>
<keyword evidence="3" id="KW-0963">Cytoplasm</keyword>
<dbReference type="RefSeq" id="WP_169492740.1">
    <property type="nucleotide sequence ID" value="NZ_JABBGM010000002.1"/>
</dbReference>
<proteinExistence type="predicted"/>
<accession>A0A7Y0G8W4</accession>
<comment type="subcellular location">
    <subcellularLocation>
        <location evidence="1">Cytoplasm</location>
    </subcellularLocation>
</comment>
<dbReference type="GO" id="GO:0005829">
    <property type="term" value="C:cytosol"/>
    <property type="evidence" value="ECO:0007669"/>
    <property type="project" value="TreeGrafter"/>
</dbReference>
<dbReference type="Gene3D" id="2.30.30.40">
    <property type="entry name" value="SH3 Domains"/>
    <property type="match status" value="3"/>
</dbReference>
<dbReference type="Proteomes" id="UP000583556">
    <property type="component" value="Unassembled WGS sequence"/>
</dbReference>
<evidence type="ECO:0000256" key="2">
    <source>
        <dbReference type="ARBA" id="ARBA00021483"/>
    </source>
</evidence>
<evidence type="ECO:0000313" key="7">
    <source>
        <dbReference type="Proteomes" id="UP000583556"/>
    </source>
</evidence>
<dbReference type="Pfam" id="PF01584">
    <property type="entry name" value="CheW"/>
    <property type="match status" value="3"/>
</dbReference>
<comment type="caution">
    <text evidence="6">The sequence shown here is derived from an EMBL/GenBank/DDBJ whole genome shotgun (WGS) entry which is preliminary data.</text>
</comment>
<dbReference type="GO" id="GO:0007165">
    <property type="term" value="P:signal transduction"/>
    <property type="evidence" value="ECO:0007669"/>
    <property type="project" value="InterPro"/>
</dbReference>
<feature type="domain" description="CheW-like" evidence="5">
    <location>
        <begin position="27"/>
        <end position="168"/>
    </location>
</feature>
<keyword evidence="7" id="KW-1185">Reference proteome</keyword>
<evidence type="ECO:0000256" key="1">
    <source>
        <dbReference type="ARBA" id="ARBA00004496"/>
    </source>
</evidence>
<gene>
    <name evidence="6" type="ORF">HHL27_07615</name>
</gene>
<dbReference type="Gene3D" id="2.40.50.180">
    <property type="entry name" value="CheA-289, Domain 4"/>
    <property type="match status" value="3"/>
</dbReference>
<dbReference type="SUPFAM" id="SSF50341">
    <property type="entry name" value="CheW-like"/>
    <property type="match status" value="3"/>
</dbReference>
<sequence>MYQSKIVPGEVAGPAPESMTPGDLRTSRQFTIFTVEGETFAVSLDEVKEIIRMPDVVRVPLAPESLEGLTNLRGTVLPIVNTRSLFGSEPVAPDDATRVVILDHGQPIGIVVDRVVSVVTIETSRIEDAASVETSVRSELLRGVIKDQGELGLVMILDSGRLIEQEFEALALARSEASDIGATANAGVPHSEASDTAQDEIQLVSFEVAGQEYALPIHSVREIVQLPENVTRVPRAAPSVMGVISLRDRLLPVVCLRRLFGLPAAERADHNRVAVVSIGDGGLIVGVVLDRVNEVLRVRRGGIDAMPPMLAENADLSEFSAICRLDGGKRLVSILSAEAMFDRRAIEGALESAIEAAGGETMAISATSHARAAGGTGEEEQFVVFRLMDEEFGVDIAAVQEIVRVPEDLAKVPRTEDYIRGVMNLRGAVIPLIDQRARFNLPALDDNDRQRIVVFTMGGVQTGFIVDSVSEVMRIRRDLIKPAPEISDRQRRMIRRVANLPEARRMILLLDAEQMLATAVPAAEAA</sequence>
<evidence type="ECO:0000259" key="5">
    <source>
        <dbReference type="PROSITE" id="PS50851"/>
    </source>
</evidence>
<dbReference type="GO" id="GO:0006935">
    <property type="term" value="P:chemotaxis"/>
    <property type="evidence" value="ECO:0007669"/>
    <property type="project" value="InterPro"/>
</dbReference>
<reference evidence="6 7" key="1">
    <citation type="submission" date="2020-04" db="EMBL/GenBank/DDBJ databases">
        <title>Novosphingobium sp. TW-4 isolated from soil.</title>
        <authorList>
            <person name="Dahal R.H."/>
            <person name="Chaudhary D.K."/>
        </authorList>
    </citation>
    <scope>NUCLEOTIDE SEQUENCE [LARGE SCALE GENOMIC DNA]</scope>
    <source>
        <strain evidence="6 7">TW-4</strain>
    </source>
</reference>
<dbReference type="SMART" id="SM00260">
    <property type="entry name" value="CheW"/>
    <property type="match status" value="3"/>
</dbReference>
<dbReference type="InterPro" id="IPR036061">
    <property type="entry name" value="CheW-like_dom_sf"/>
</dbReference>
<feature type="region of interest" description="Disordered" evidence="4">
    <location>
        <begin position="1"/>
        <end position="23"/>
    </location>
</feature>
<dbReference type="EMBL" id="JABBGM010000002">
    <property type="protein sequence ID" value="NML93531.1"/>
    <property type="molecule type" value="Genomic_DNA"/>
</dbReference>
<dbReference type="PANTHER" id="PTHR22617">
    <property type="entry name" value="CHEMOTAXIS SENSOR HISTIDINE KINASE-RELATED"/>
    <property type="match status" value="1"/>
</dbReference>